<reference evidence="2 3" key="1">
    <citation type="submission" date="2024-04" db="EMBL/GenBank/DDBJ databases">
        <authorList>
            <person name="Rising A."/>
            <person name="Reimegard J."/>
            <person name="Sonavane S."/>
            <person name="Akerstrom W."/>
            <person name="Nylinder S."/>
            <person name="Hedman E."/>
            <person name="Kallberg Y."/>
        </authorList>
    </citation>
    <scope>NUCLEOTIDE SEQUENCE [LARGE SCALE GENOMIC DNA]</scope>
</reference>
<dbReference type="GO" id="GO:1902936">
    <property type="term" value="F:phosphatidylinositol bisphosphate binding"/>
    <property type="evidence" value="ECO:0007669"/>
    <property type="project" value="TreeGrafter"/>
</dbReference>
<dbReference type="Gene3D" id="1.20.5.1200">
    <property type="entry name" value="Alpha-tocopherol transfer"/>
    <property type="match status" value="1"/>
</dbReference>
<dbReference type="PRINTS" id="PR00180">
    <property type="entry name" value="CRETINALDHBP"/>
</dbReference>
<dbReference type="EMBL" id="CAXIEN010000035">
    <property type="protein sequence ID" value="CAL1268601.1"/>
    <property type="molecule type" value="Genomic_DNA"/>
</dbReference>
<organism evidence="2 3">
    <name type="scientific">Larinioides sclopetarius</name>
    <dbReference type="NCBI Taxonomy" id="280406"/>
    <lineage>
        <taxon>Eukaryota</taxon>
        <taxon>Metazoa</taxon>
        <taxon>Ecdysozoa</taxon>
        <taxon>Arthropoda</taxon>
        <taxon>Chelicerata</taxon>
        <taxon>Arachnida</taxon>
        <taxon>Araneae</taxon>
        <taxon>Araneomorphae</taxon>
        <taxon>Entelegynae</taxon>
        <taxon>Araneoidea</taxon>
        <taxon>Araneidae</taxon>
        <taxon>Larinioides</taxon>
    </lineage>
</organism>
<dbReference type="AlphaFoldDB" id="A0AAV1ZE40"/>
<dbReference type="InterPro" id="IPR036865">
    <property type="entry name" value="CRAL-TRIO_dom_sf"/>
</dbReference>
<dbReference type="Gene3D" id="3.40.525.10">
    <property type="entry name" value="CRAL-TRIO lipid binding domain"/>
    <property type="match status" value="1"/>
</dbReference>
<proteinExistence type="predicted"/>
<dbReference type="PANTHER" id="PTHR10174:SF208">
    <property type="entry name" value="CRAL-TRIO DOMAIN-CONTAINING PROTEIN DDB_G0278031"/>
    <property type="match status" value="1"/>
</dbReference>
<keyword evidence="3" id="KW-1185">Reference proteome</keyword>
<evidence type="ECO:0000313" key="3">
    <source>
        <dbReference type="Proteomes" id="UP001497382"/>
    </source>
</evidence>
<dbReference type="SUPFAM" id="SSF52087">
    <property type="entry name" value="CRAL/TRIO domain"/>
    <property type="match status" value="1"/>
</dbReference>
<dbReference type="CDD" id="cd00170">
    <property type="entry name" value="SEC14"/>
    <property type="match status" value="1"/>
</dbReference>
<dbReference type="SUPFAM" id="SSF46938">
    <property type="entry name" value="CRAL/TRIO N-terminal domain"/>
    <property type="match status" value="1"/>
</dbReference>
<dbReference type="InterPro" id="IPR036273">
    <property type="entry name" value="CRAL/TRIO_N_dom_sf"/>
</dbReference>
<comment type="caution">
    <text evidence="2">The sequence shown here is derived from an EMBL/GenBank/DDBJ whole genome shotgun (WGS) entry which is preliminary data.</text>
</comment>
<dbReference type="PANTHER" id="PTHR10174">
    <property type="entry name" value="ALPHA-TOCOPHEROL TRANSFER PROTEIN-RELATED"/>
    <property type="match status" value="1"/>
</dbReference>
<dbReference type="GO" id="GO:0016020">
    <property type="term" value="C:membrane"/>
    <property type="evidence" value="ECO:0007669"/>
    <property type="project" value="TreeGrafter"/>
</dbReference>
<dbReference type="Proteomes" id="UP001497382">
    <property type="component" value="Unassembled WGS sequence"/>
</dbReference>
<evidence type="ECO:0000313" key="2">
    <source>
        <dbReference type="EMBL" id="CAL1268601.1"/>
    </source>
</evidence>
<evidence type="ECO:0000259" key="1">
    <source>
        <dbReference type="PROSITE" id="PS50191"/>
    </source>
</evidence>
<dbReference type="Gene3D" id="1.10.8.20">
    <property type="entry name" value="N-terminal domain of phosphatidylinositol transfer protein sec14p"/>
    <property type="match status" value="1"/>
</dbReference>
<dbReference type="PROSITE" id="PS50191">
    <property type="entry name" value="CRAL_TRIO"/>
    <property type="match status" value="1"/>
</dbReference>
<dbReference type="SMART" id="SM00516">
    <property type="entry name" value="SEC14"/>
    <property type="match status" value="1"/>
</dbReference>
<dbReference type="Pfam" id="PF00650">
    <property type="entry name" value="CRAL_TRIO"/>
    <property type="match status" value="1"/>
</dbReference>
<accession>A0AAV1ZE40</accession>
<gene>
    <name evidence="2" type="ORF">LARSCL_LOCUS4266</name>
</gene>
<feature type="domain" description="CRAL-TRIO" evidence="1">
    <location>
        <begin position="150"/>
        <end position="269"/>
    </location>
</feature>
<protein>
    <recommendedName>
        <fullName evidence="1">CRAL-TRIO domain-containing protein</fullName>
    </recommendedName>
</protein>
<sequence>MPDQISEIIPEENELLPFEMGYLPEKYQEKAVIQLFETNKNKEQCLQEMREMIELDKSMLEVEIGDDLIVQFLRCEKYNIQEAFSRLKNLIQLKRDHMEMFTGQKYEIISKTCIYNIATFLPYRCPDGCAIFHVCLDNWFPDEFSVVELKRVGAIMLLQVFQDLMTQVNGLKAIINAKSNPLRHLKYCSFQNLYLMYHGSQLCIPGKFHSYHVVNMSFTARFCLQLMKTILPEELKRKIHIHDSTEELLDHFPVEIIPEEYGGQLDRYDITGWLKKVMDPEELEKLGGKFTNL</sequence>
<dbReference type="InterPro" id="IPR001251">
    <property type="entry name" value="CRAL-TRIO_dom"/>
</dbReference>
<name>A0AAV1ZE40_9ARAC</name>